<dbReference type="Proteomes" id="UP000245698">
    <property type="component" value="Unassembled WGS sequence"/>
</dbReference>
<evidence type="ECO:0000313" key="2">
    <source>
        <dbReference type="EMBL" id="SJM35124.1"/>
    </source>
</evidence>
<accession>A0A2P9AVJ2</accession>
<organism evidence="2 3">
    <name type="scientific">Mesorhizobium delmotii</name>
    <dbReference type="NCBI Taxonomy" id="1631247"/>
    <lineage>
        <taxon>Bacteria</taxon>
        <taxon>Pseudomonadati</taxon>
        <taxon>Pseudomonadota</taxon>
        <taxon>Alphaproteobacteria</taxon>
        <taxon>Hyphomicrobiales</taxon>
        <taxon>Phyllobacteriaceae</taxon>
        <taxon>Mesorhizobium</taxon>
    </lineage>
</organism>
<evidence type="ECO:0000256" key="1">
    <source>
        <dbReference type="SAM" id="MobiDB-lite"/>
    </source>
</evidence>
<sequence>MPGLGNPTNSAEAAAKGRQTSIQEAERFARTVLPIVRASQRSGVTSLREIAMALNNRGVRTARGGQYGRRRLHY</sequence>
<reference evidence="3" key="1">
    <citation type="submission" date="2016-12" db="EMBL/GenBank/DDBJ databases">
        <authorList>
            <person name="Brunel B."/>
        </authorList>
    </citation>
    <scope>NUCLEOTIDE SEQUENCE [LARGE SCALE GENOMIC DNA]</scope>
</reference>
<proteinExistence type="predicted"/>
<keyword evidence="3" id="KW-1185">Reference proteome</keyword>
<name>A0A2P9AVJ2_9HYPH</name>
<feature type="compositionally biased region" description="Polar residues" evidence="1">
    <location>
        <begin position="1"/>
        <end position="11"/>
    </location>
</feature>
<protein>
    <submittedName>
        <fullName evidence="2">Resolvase domain-containing protein</fullName>
    </submittedName>
</protein>
<gene>
    <name evidence="2" type="ORF">BQ8482_60135</name>
</gene>
<dbReference type="AlphaFoldDB" id="A0A2P9AVJ2"/>
<feature type="region of interest" description="Disordered" evidence="1">
    <location>
        <begin position="1"/>
        <end position="22"/>
    </location>
</feature>
<dbReference type="EMBL" id="FUIG01000070">
    <property type="protein sequence ID" value="SJM35124.1"/>
    <property type="molecule type" value="Genomic_DNA"/>
</dbReference>
<evidence type="ECO:0000313" key="3">
    <source>
        <dbReference type="Proteomes" id="UP000245698"/>
    </source>
</evidence>